<gene>
    <name evidence="1" type="ORF">JJ685_18630</name>
</gene>
<dbReference type="AlphaFoldDB" id="A0A936Z2I9"/>
<dbReference type="SUPFAM" id="SSF53187">
    <property type="entry name" value="Zn-dependent exopeptidases"/>
    <property type="match status" value="1"/>
</dbReference>
<accession>A0A936Z2I9</accession>
<proteinExistence type="predicted"/>
<dbReference type="Pfam" id="PF10994">
    <property type="entry name" value="DUF2817"/>
    <property type="match status" value="1"/>
</dbReference>
<keyword evidence="2" id="KW-1185">Reference proteome</keyword>
<dbReference type="RefSeq" id="WP_201675810.1">
    <property type="nucleotide sequence ID" value="NZ_JAEQNE010000004.1"/>
</dbReference>
<dbReference type="Proteomes" id="UP000599109">
    <property type="component" value="Unassembled WGS sequence"/>
</dbReference>
<evidence type="ECO:0000313" key="2">
    <source>
        <dbReference type="Proteomes" id="UP000599109"/>
    </source>
</evidence>
<name>A0A936Z2I9_9BURK</name>
<organism evidence="1 2">
    <name type="scientific">Ramlibacter monticola</name>
    <dbReference type="NCBI Taxonomy" id="1926872"/>
    <lineage>
        <taxon>Bacteria</taxon>
        <taxon>Pseudomonadati</taxon>
        <taxon>Pseudomonadota</taxon>
        <taxon>Betaproteobacteria</taxon>
        <taxon>Burkholderiales</taxon>
        <taxon>Comamonadaceae</taxon>
        <taxon>Ramlibacter</taxon>
    </lineage>
</organism>
<dbReference type="InterPro" id="IPR021259">
    <property type="entry name" value="DUF2817"/>
</dbReference>
<sequence>MNPGETFAGTYAQARENFLRAATEAGLPVEAKPHPDPGLQGEPLAMDVVRDGHPNAARLLVLTSGCHGVEGFCGSGVQVAALRDAELRQRAQEAGVALLYIHALNPYGFSHLGRATHENVDLNRNFHDFTQPLPVNEAYRELHELLVPASWPPPEENQRAVGRYVGERGIAHYQAVVSRGQYEYPDGLFYGGRAPCWSNLALREALRAHGRRAGRIAWIDIHTGLGPSGVGERILAARDDAACIARATSWWSGGGRTPVTSIYDGSSSSAFLTGLMFGAAYEECPQAEYTGMALEYGTVPVLETFQALRAEQWLRRHPEAPAPLAEAIRRQVFEAFYTDTDAWRAQVWAQAREALLQAVAGLSA</sequence>
<comment type="caution">
    <text evidence="1">The sequence shown here is derived from an EMBL/GenBank/DDBJ whole genome shotgun (WGS) entry which is preliminary data.</text>
</comment>
<dbReference type="CDD" id="cd06233">
    <property type="entry name" value="M14-like"/>
    <property type="match status" value="1"/>
</dbReference>
<reference evidence="1 2" key="1">
    <citation type="journal article" date="2017" name="Int. J. Syst. Evol. Microbiol.">
        <title>Ramlibacter monticola sp. nov., isolated from forest soil.</title>
        <authorList>
            <person name="Chaudhary D.K."/>
            <person name="Kim J."/>
        </authorList>
    </citation>
    <scope>NUCLEOTIDE SEQUENCE [LARGE SCALE GENOMIC DNA]</scope>
    <source>
        <strain evidence="1 2">KACC 19175</strain>
    </source>
</reference>
<evidence type="ECO:0000313" key="1">
    <source>
        <dbReference type="EMBL" id="MBL0393162.1"/>
    </source>
</evidence>
<protein>
    <submittedName>
        <fullName evidence="1">M14 family metallopeptidase</fullName>
    </submittedName>
</protein>
<dbReference type="Gene3D" id="3.40.630.10">
    <property type="entry name" value="Zn peptidases"/>
    <property type="match status" value="1"/>
</dbReference>
<dbReference type="EMBL" id="JAEQNE010000004">
    <property type="protein sequence ID" value="MBL0393162.1"/>
    <property type="molecule type" value="Genomic_DNA"/>
</dbReference>